<dbReference type="PROSITE" id="PS00632">
    <property type="entry name" value="RIBOSOMAL_S4"/>
    <property type="match status" value="1"/>
</dbReference>
<gene>
    <name evidence="10 14" type="primary">rpsD</name>
    <name evidence="14" type="ORF">Pmgp_01508</name>
</gene>
<dbReference type="InterPro" id="IPR036986">
    <property type="entry name" value="S4_RNA-bd_sf"/>
</dbReference>
<reference evidence="14 15" key="1">
    <citation type="journal article" date="2018" name="Environ. Microbiol.">
        <title>Novel energy conservation strategies and behaviour of Pelotomaculum schinkii driving syntrophic propionate catabolism.</title>
        <authorList>
            <person name="Hidalgo-Ahumada C.A.P."/>
            <person name="Nobu M.K."/>
            <person name="Narihiro T."/>
            <person name="Tamaki H."/>
            <person name="Liu W.T."/>
            <person name="Kamagata Y."/>
            <person name="Stams A.J.M."/>
            <person name="Imachi H."/>
            <person name="Sousa D.Z."/>
        </authorList>
    </citation>
    <scope>NUCLEOTIDE SEQUENCE [LARGE SCALE GENOMIC DNA]</scope>
    <source>
        <strain evidence="14 15">MGP</strain>
    </source>
</reference>
<dbReference type="GO" id="GO:0003735">
    <property type="term" value="F:structural constituent of ribosome"/>
    <property type="evidence" value="ECO:0007669"/>
    <property type="project" value="InterPro"/>
</dbReference>
<protein>
    <recommendedName>
        <fullName evidence="9 10">Small ribosomal subunit protein uS4</fullName>
    </recommendedName>
</protein>
<evidence type="ECO:0000256" key="1">
    <source>
        <dbReference type="ARBA" id="ARBA00003004"/>
    </source>
</evidence>
<dbReference type="GO" id="GO:0015935">
    <property type="term" value="C:small ribosomal subunit"/>
    <property type="evidence" value="ECO:0007669"/>
    <property type="project" value="InterPro"/>
</dbReference>
<name>A0A4Y7RSS2_9FIRM</name>
<feature type="domain" description="RNA-binding S4" evidence="12">
    <location>
        <begin position="98"/>
        <end position="162"/>
    </location>
</feature>
<feature type="domain" description="Small ribosomal subunit protein uS4 N-terminal" evidence="13">
    <location>
        <begin position="3"/>
        <end position="97"/>
    </location>
</feature>
<dbReference type="Proteomes" id="UP000297597">
    <property type="component" value="Unassembled WGS sequence"/>
</dbReference>
<dbReference type="FunFam" id="1.10.1050.10:FF:000001">
    <property type="entry name" value="30S ribosomal protein S4"/>
    <property type="match status" value="1"/>
</dbReference>
<comment type="similarity">
    <text evidence="3 10 11">Belongs to the universal ribosomal protein uS4 family.</text>
</comment>
<accession>A0A4Y7RSS2</accession>
<evidence type="ECO:0000256" key="4">
    <source>
        <dbReference type="ARBA" id="ARBA00022730"/>
    </source>
</evidence>
<dbReference type="PROSITE" id="PS50889">
    <property type="entry name" value="S4"/>
    <property type="match status" value="1"/>
</dbReference>
<dbReference type="SMART" id="SM01390">
    <property type="entry name" value="Ribosomal_S4"/>
    <property type="match status" value="1"/>
</dbReference>
<evidence type="ECO:0000256" key="11">
    <source>
        <dbReference type="RuleBase" id="RU003699"/>
    </source>
</evidence>
<keyword evidence="4 10" id="KW-0699">rRNA-binding</keyword>
<dbReference type="NCBIfam" id="TIGR01017">
    <property type="entry name" value="rpsD_bact"/>
    <property type="match status" value="1"/>
</dbReference>
<dbReference type="EMBL" id="QFFZ01000012">
    <property type="protein sequence ID" value="TEB11712.1"/>
    <property type="molecule type" value="Genomic_DNA"/>
</dbReference>
<dbReference type="PANTHER" id="PTHR11831:SF4">
    <property type="entry name" value="SMALL RIBOSOMAL SUBUNIT PROTEIN US4M"/>
    <property type="match status" value="1"/>
</dbReference>
<comment type="function">
    <text evidence="2 10">One of the primary rRNA binding proteins, it binds directly to 16S rRNA where it nucleates assembly of the body of the 30S subunit.</text>
</comment>
<dbReference type="SMART" id="SM00363">
    <property type="entry name" value="S4"/>
    <property type="match status" value="1"/>
</dbReference>
<evidence type="ECO:0000256" key="9">
    <source>
        <dbReference type="ARBA" id="ARBA00035254"/>
    </source>
</evidence>
<evidence type="ECO:0000256" key="8">
    <source>
        <dbReference type="ARBA" id="ARBA00025813"/>
    </source>
</evidence>
<dbReference type="CDD" id="cd00165">
    <property type="entry name" value="S4"/>
    <property type="match status" value="1"/>
</dbReference>
<evidence type="ECO:0000256" key="10">
    <source>
        <dbReference type="HAMAP-Rule" id="MF_01306"/>
    </source>
</evidence>
<evidence type="ECO:0000313" key="15">
    <source>
        <dbReference type="Proteomes" id="UP000297597"/>
    </source>
</evidence>
<dbReference type="AlphaFoldDB" id="A0A4Y7RSS2"/>
<dbReference type="NCBIfam" id="NF003717">
    <property type="entry name" value="PRK05327.1"/>
    <property type="match status" value="1"/>
</dbReference>
<evidence type="ECO:0000256" key="6">
    <source>
        <dbReference type="ARBA" id="ARBA00022980"/>
    </source>
</evidence>
<evidence type="ECO:0000256" key="2">
    <source>
        <dbReference type="ARBA" id="ARBA00003866"/>
    </source>
</evidence>
<dbReference type="PANTHER" id="PTHR11831">
    <property type="entry name" value="30S 40S RIBOSOMAL PROTEIN"/>
    <property type="match status" value="1"/>
</dbReference>
<dbReference type="Gene3D" id="3.10.290.10">
    <property type="entry name" value="RNA-binding S4 domain"/>
    <property type="match status" value="1"/>
</dbReference>
<comment type="caution">
    <text evidence="14">The sequence shown here is derived from an EMBL/GenBank/DDBJ whole genome shotgun (WGS) entry which is preliminary data.</text>
</comment>
<dbReference type="InterPro" id="IPR002942">
    <property type="entry name" value="S4_RNA-bd"/>
</dbReference>
<evidence type="ECO:0000259" key="13">
    <source>
        <dbReference type="SMART" id="SM01390"/>
    </source>
</evidence>
<keyword evidence="5 10" id="KW-0694">RNA-binding</keyword>
<dbReference type="InterPro" id="IPR022801">
    <property type="entry name" value="Ribosomal_uS4"/>
</dbReference>
<comment type="subunit">
    <text evidence="8 10">Part of the 30S ribosomal subunit. Contacts protein S5. The interaction surface between S4 and S5 is involved in control of translational fidelity.</text>
</comment>
<dbReference type="GO" id="GO:0019843">
    <property type="term" value="F:rRNA binding"/>
    <property type="evidence" value="ECO:0007669"/>
    <property type="project" value="UniProtKB-UniRule"/>
</dbReference>
<dbReference type="SUPFAM" id="SSF55174">
    <property type="entry name" value="Alpha-L RNA-binding motif"/>
    <property type="match status" value="1"/>
</dbReference>
<evidence type="ECO:0000313" key="14">
    <source>
        <dbReference type="EMBL" id="TEB11712.1"/>
    </source>
</evidence>
<dbReference type="GO" id="GO:0042274">
    <property type="term" value="P:ribosomal small subunit biogenesis"/>
    <property type="evidence" value="ECO:0007669"/>
    <property type="project" value="TreeGrafter"/>
</dbReference>
<evidence type="ECO:0000256" key="5">
    <source>
        <dbReference type="ARBA" id="ARBA00022884"/>
    </source>
</evidence>
<dbReference type="InterPro" id="IPR005709">
    <property type="entry name" value="Ribosomal_uS4_bac-type"/>
</dbReference>
<comment type="function">
    <text evidence="1 10">With S5 and S12 plays an important role in translational accuracy.</text>
</comment>
<keyword evidence="15" id="KW-1185">Reference proteome</keyword>
<organism evidence="14 15">
    <name type="scientific">Pelotomaculum propionicicum</name>
    <dbReference type="NCBI Taxonomy" id="258475"/>
    <lineage>
        <taxon>Bacteria</taxon>
        <taxon>Bacillati</taxon>
        <taxon>Bacillota</taxon>
        <taxon>Clostridia</taxon>
        <taxon>Eubacteriales</taxon>
        <taxon>Desulfotomaculaceae</taxon>
        <taxon>Pelotomaculum</taxon>
    </lineage>
</organism>
<dbReference type="GO" id="GO:0006412">
    <property type="term" value="P:translation"/>
    <property type="evidence" value="ECO:0007669"/>
    <property type="project" value="UniProtKB-UniRule"/>
</dbReference>
<dbReference type="Pfam" id="PF01479">
    <property type="entry name" value="S4"/>
    <property type="match status" value="1"/>
</dbReference>
<evidence type="ECO:0000259" key="12">
    <source>
        <dbReference type="SMART" id="SM00363"/>
    </source>
</evidence>
<dbReference type="OrthoDB" id="9803672at2"/>
<sequence>MAKYTESVCRLCRREGLKLYLKGDRCYTPKCAVERRAYAPGQHGQGRKKVSEYGLQLREKQKARRMYGILEGQFRRYFEKAERQKGITGENLLRLLERRLDNVIYRLGFGSSRSESRQLVRHGHFTVNGRKVNIPSYMIRVGDVIAVRDKSKDSPRIKELLERAGDRTPPAWLELEADQARARVVDLPTREQIDAPVQEHLIVELYSR</sequence>
<dbReference type="Pfam" id="PF00163">
    <property type="entry name" value="Ribosomal_S4"/>
    <property type="match status" value="1"/>
</dbReference>
<keyword evidence="6 10" id="KW-0689">Ribosomal protein</keyword>
<evidence type="ECO:0000256" key="3">
    <source>
        <dbReference type="ARBA" id="ARBA00007465"/>
    </source>
</evidence>
<dbReference type="Gene3D" id="1.10.1050.10">
    <property type="entry name" value="Ribosomal Protein S4 Delta 41, Chain A, domain 1"/>
    <property type="match status" value="1"/>
</dbReference>
<dbReference type="InterPro" id="IPR001912">
    <property type="entry name" value="Ribosomal_uS4_N"/>
</dbReference>
<dbReference type="HAMAP" id="MF_01306_B">
    <property type="entry name" value="Ribosomal_uS4_B"/>
    <property type="match status" value="1"/>
</dbReference>
<evidence type="ECO:0000256" key="7">
    <source>
        <dbReference type="ARBA" id="ARBA00023274"/>
    </source>
</evidence>
<dbReference type="InterPro" id="IPR018079">
    <property type="entry name" value="Ribosomal_uS4_CS"/>
</dbReference>
<dbReference type="RefSeq" id="WP_134213383.1">
    <property type="nucleotide sequence ID" value="NZ_QFFZ01000012.1"/>
</dbReference>
<dbReference type="FunFam" id="3.10.290.10:FF:000001">
    <property type="entry name" value="30S ribosomal protein S4"/>
    <property type="match status" value="1"/>
</dbReference>
<proteinExistence type="inferred from homology"/>
<keyword evidence="7 10" id="KW-0687">Ribonucleoprotein</keyword>